<dbReference type="Pfam" id="PF22963">
    <property type="entry name" value="Ig_NUP210_3rd"/>
    <property type="match status" value="1"/>
</dbReference>
<feature type="domain" description="BIG2" evidence="11">
    <location>
        <begin position="453"/>
        <end position="531"/>
    </location>
</feature>
<keyword evidence="7" id="KW-0325">Glycoprotein</keyword>
<dbReference type="GO" id="GO:0005643">
    <property type="term" value="C:nuclear pore"/>
    <property type="evidence" value="ECO:0007669"/>
    <property type="project" value="TreeGrafter"/>
</dbReference>
<comment type="subcellular location">
    <subcellularLocation>
        <location evidence="1">Nucleus membrane</location>
        <topology evidence="1">Single-pass membrane protein</topology>
    </subcellularLocation>
</comment>
<organism evidence="12 13">
    <name type="scientific">Candidula unifasciata</name>
    <dbReference type="NCBI Taxonomy" id="100452"/>
    <lineage>
        <taxon>Eukaryota</taxon>
        <taxon>Metazoa</taxon>
        <taxon>Spiralia</taxon>
        <taxon>Lophotrochozoa</taxon>
        <taxon>Mollusca</taxon>
        <taxon>Gastropoda</taxon>
        <taxon>Heterobranchia</taxon>
        <taxon>Euthyneura</taxon>
        <taxon>Panpulmonata</taxon>
        <taxon>Eupulmonata</taxon>
        <taxon>Stylommatophora</taxon>
        <taxon>Helicina</taxon>
        <taxon>Helicoidea</taxon>
        <taxon>Geomitridae</taxon>
        <taxon>Candidula</taxon>
    </lineage>
</organism>
<sequence>MAPSMKCTTGMWAIHLFLCFLLKFVDIHAAKLNAPKLLLPFYSSVVVNYTLEVEYSPEEAQIASTCFQWRSSRPDVADIHLIESVDGTCAQAAIISAVSRTNHQVSAVIIAENKVTGEVLRSNVNVGGIDHVLIRTTTRSLFLEDTPEELIIDGFDSSGNMFSSLQGMSFEWNLMLDNESGQDVHDVNNILRIKRFTDSHYVTPPHIIPLEEQGLFGDMVLVEGVQTGSAKVSARFRDPAYKNIQAEDVRIMVVANLMLSPPDAYLLVHGRVQYQVQLLRQNTLSQIKMPSKQYYLSVTEPAVCQLDAQTSMATALALGSTQVVLYDRNIVITEFFPQPTAVIHVVSPAYLVFVVLPDKKWVLQTGREYDIYIEIYDIDSHRLYPSDNVRVVADFPGLYFRVLYSSINGTYHRVRALLKGQTAIDGVLASIVGEAGVEHKVTPEVKHSQDVEIYDPIIVRPSQVIFPWDPVSRCVHTFKAHATGGSGDYIWSVKETDVASVNTRGQITTVGPGQSNITAADARNVAIFGSSTVSVLPPAELSFPPSVVEAVVGSKLHLPLSVAAKIGGVMATFTDCQQLYVNVTQTDMSVFEYLPQDEDAPRDLPENGCKFLSFIARHQGHTEVIVTYRSKNIMLRTAVTIAAFNPLKAVDPELEAVVALGSSKEVIFVGGPQPWVLDSSRFFHDLDNVTTLDKIRIEWQSPGIRGAHAVMITCHDLFSQDIHISVGNRKTAKNRFPLSQTASVRFVCAEPVELRLAPVHTSRPHLPPCPIPHENNIAMPAHFGTDLDLVVTVIDSVGRHFDNFSSLAIDWTVSNPDLLELLHQKDLKTEPIDHERKTVSVLQTVRPHRKTGAVLVTASINHYKPWVSKVIARKMDKTSSVISRSLELLLVEEAVLSPSSVSVFNHPSNKVGLEVLHGSGYFHLEVFQSQVLTAKYNYKTRTVEVTPLKDGTQTFTVYDLCIDVPSDPVATVSVSGVSSVQILVTDKIEVMKEVTASVQVLDLKGKPLLASFFSLMDLQLETASDIVTIRPDNLNAQKGVTRHYTVYGSIVGHTTLTATIKLPTGQLVYSSPKSVEVFPPLRLDPKNITLVVGAVFQVLAFGGPQSQSSIEFIITNSQVASVSGGGVLDAATVGTTRVLGKSLGIDSVTGEKVVYTQDDAVVNVVSLKGIRIHVALTRLQTGTQMPVYAVGLTEHQTPFSFGHSVPPLIFTWSVSSRETLHLQSVYHRTGIQPPAENNFAQQAVAKMSGQVTIKLKVEARPKSRLQIPGGVLQDEIQIHVFEKLALLQPAICHGHILMTPNTDTVLKTNRDQNARVRFTVKGTSSGNAVVQLLDNGQLRSGPATGSAILHVVAQEEFALNQTLVVLVMVKPVSYLMINADSVFETSYPNHLSAVPLGATLQFSVSFHDDFGDVFYATNSHLGVRCSRSDIVQVTAGATNHTLVIWATETGSTVLKVWDQHRPTVTDYVSIPVASAIEPSQTTITLGSVICFSSPIMAEKGTWGWWKASSGLLTMDAKSAVAVGTAVGPVTVIYSFSPHTFTKTEITIEPITSISVGPGTGYLTNSVSKGKIPFFPVSFSDRGNIVGPNCSSVIIRENFIPPFIPYLCHLELTQPDLDVITGDLFTVAPHFDKDNGLHGCLVSQNPSSHHSQLVATLDTSFVLSVRVPSSAGQPEVLSQPLILEFLPAFYVHNAEVHLSTVSPLSSIRISSSAKVISDIQVVVTDPNLIQVLSPERDSNSNNVILFPVRLLDSLTLWEREHIDLAVDAIHTRTGHTVRIPVIVKLIGQKPMIPHLNSLRQELSWTSLLTSMISNYQSGLIICLILILTAAAATIGYHAIAGPKYKTTSNPNVFLNTGSTQPSPVSSFIQPSVT</sequence>
<dbReference type="Pfam" id="PF22957">
    <property type="entry name" value="NUP210_Ig"/>
    <property type="match status" value="1"/>
</dbReference>
<dbReference type="InterPro" id="IPR008964">
    <property type="entry name" value="Invasin/intimin_cell_adhesion"/>
</dbReference>
<dbReference type="Pfam" id="PF24935">
    <property type="entry name" value="Ig_NUP210_6th"/>
    <property type="match status" value="1"/>
</dbReference>
<keyword evidence="6 9" id="KW-0472">Membrane</keyword>
<dbReference type="OrthoDB" id="361283at2759"/>
<comment type="caution">
    <text evidence="12">The sequence shown here is derived from an EMBL/GenBank/DDBJ whole genome shotgun (WGS) entry which is preliminary data.</text>
</comment>
<dbReference type="Pfam" id="PF26184">
    <property type="entry name" value="Ig_NUP210_8th"/>
    <property type="match status" value="1"/>
</dbReference>
<dbReference type="Pfam" id="PF26181">
    <property type="entry name" value="Ig_NUP210_13th"/>
    <property type="match status" value="1"/>
</dbReference>
<dbReference type="InterPro" id="IPR057586">
    <property type="entry name" value="Ig_NUP210_16th"/>
</dbReference>
<evidence type="ECO:0000256" key="2">
    <source>
        <dbReference type="ARBA" id="ARBA00007313"/>
    </source>
</evidence>
<dbReference type="Pfam" id="PF22967">
    <property type="entry name" value="Ig_NUP210_1st"/>
    <property type="match status" value="1"/>
</dbReference>
<dbReference type="GO" id="GO:0031965">
    <property type="term" value="C:nuclear membrane"/>
    <property type="evidence" value="ECO:0007669"/>
    <property type="project" value="UniProtKB-SubCell"/>
</dbReference>
<dbReference type="SUPFAM" id="SSF49373">
    <property type="entry name" value="Invasin/intimin cell-adhesion fragments"/>
    <property type="match status" value="1"/>
</dbReference>
<dbReference type="InterPro" id="IPR045197">
    <property type="entry name" value="NUP210-like"/>
</dbReference>
<evidence type="ECO:0000256" key="6">
    <source>
        <dbReference type="ARBA" id="ARBA00023136"/>
    </source>
</evidence>
<feature type="chain" id="PRO_5035939236" description="BIG2 domain-containing protein" evidence="10">
    <location>
        <begin position="30"/>
        <end position="1872"/>
    </location>
</feature>
<dbReference type="InterPro" id="IPR056899">
    <property type="entry name" value="Ig_NUP210_9th"/>
</dbReference>
<dbReference type="Pfam" id="PF22969">
    <property type="entry name" value="Ig_NUP210_2nd"/>
    <property type="match status" value="1"/>
</dbReference>
<evidence type="ECO:0000256" key="1">
    <source>
        <dbReference type="ARBA" id="ARBA00004590"/>
    </source>
</evidence>
<keyword evidence="13" id="KW-1185">Reference proteome</keyword>
<feature type="signal peptide" evidence="10">
    <location>
        <begin position="1"/>
        <end position="29"/>
    </location>
</feature>
<dbReference type="Pfam" id="PF26183">
    <property type="entry name" value="Ig_NUP210_14th"/>
    <property type="match status" value="1"/>
</dbReference>
<dbReference type="Pfam" id="PF22962">
    <property type="entry name" value="Ig_NUP210_7th"/>
    <property type="match status" value="1"/>
</dbReference>
<gene>
    <name evidence="12" type="ORF">CUNI_LOCUS9490</name>
</gene>
<feature type="non-terminal residue" evidence="12">
    <location>
        <position position="1872"/>
    </location>
</feature>
<proteinExistence type="inferred from homology"/>
<evidence type="ECO:0000256" key="4">
    <source>
        <dbReference type="ARBA" id="ARBA00022729"/>
    </source>
</evidence>
<evidence type="ECO:0000256" key="8">
    <source>
        <dbReference type="ARBA" id="ARBA00023242"/>
    </source>
</evidence>
<evidence type="ECO:0000313" key="12">
    <source>
        <dbReference type="EMBL" id="CAG5123932.1"/>
    </source>
</evidence>
<dbReference type="EMBL" id="CAJHNH020001657">
    <property type="protein sequence ID" value="CAG5123932.1"/>
    <property type="molecule type" value="Genomic_DNA"/>
</dbReference>
<dbReference type="Pfam" id="PF22959">
    <property type="entry name" value="Ig_NUP210_15th"/>
    <property type="match status" value="1"/>
</dbReference>
<dbReference type="PANTHER" id="PTHR23019:SF0">
    <property type="entry name" value="NUCLEAR PORE MEMBRANE GLYCOPROTEIN 210"/>
    <property type="match status" value="1"/>
</dbReference>
<name>A0A8S3ZA84_9EUPU</name>
<dbReference type="InterPro" id="IPR055094">
    <property type="entry name" value="NUP210_Ig15"/>
</dbReference>
<dbReference type="InterPro" id="IPR055096">
    <property type="entry name" value="Ig_NUP210_1st"/>
</dbReference>
<evidence type="ECO:0000256" key="3">
    <source>
        <dbReference type="ARBA" id="ARBA00022692"/>
    </source>
</evidence>
<dbReference type="Proteomes" id="UP000678393">
    <property type="component" value="Unassembled WGS sequence"/>
</dbReference>
<evidence type="ECO:0000256" key="7">
    <source>
        <dbReference type="ARBA" id="ARBA00023180"/>
    </source>
</evidence>
<dbReference type="Pfam" id="PF24991">
    <property type="entry name" value="Ig_NUP210_4th"/>
    <property type="match status" value="1"/>
</dbReference>
<dbReference type="Pfam" id="PF24902">
    <property type="entry name" value="Ig_NUP210_9th"/>
    <property type="match status" value="1"/>
</dbReference>
<comment type="similarity">
    <text evidence="2">Belongs to the NUP210 family.</text>
</comment>
<dbReference type="InterPro" id="IPR058779">
    <property type="entry name" value="Ig_NUP210_13th"/>
</dbReference>
<protein>
    <recommendedName>
        <fullName evidence="11">BIG2 domain-containing protein</fullName>
    </recommendedName>
</protein>
<dbReference type="InterPro" id="IPR055099">
    <property type="entry name" value="Ig_NUP210_7th"/>
</dbReference>
<dbReference type="InterPro" id="IPR003343">
    <property type="entry name" value="Big_2"/>
</dbReference>
<dbReference type="Pfam" id="PF26182">
    <property type="entry name" value="Ig_NUP210_5th"/>
    <property type="match status" value="1"/>
</dbReference>
<dbReference type="InterPro" id="IPR056898">
    <property type="entry name" value="Ig_NUP210_6th"/>
</dbReference>
<evidence type="ECO:0000256" key="10">
    <source>
        <dbReference type="SAM" id="SignalP"/>
    </source>
</evidence>
<dbReference type="Gene3D" id="2.60.40.1080">
    <property type="match status" value="1"/>
</dbReference>
<dbReference type="SMART" id="SM00635">
    <property type="entry name" value="BID_2"/>
    <property type="match status" value="2"/>
</dbReference>
<feature type="domain" description="BIG2" evidence="11">
    <location>
        <begin position="1077"/>
        <end position="1149"/>
    </location>
</feature>
<dbReference type="InterPro" id="IPR056897">
    <property type="entry name" value="Ig_NUP210_4th"/>
</dbReference>
<dbReference type="PANTHER" id="PTHR23019">
    <property type="entry name" value="NUCLEAR PORE MEMBRANE GLYCOPROTEIN GP210-RELATED"/>
    <property type="match status" value="1"/>
</dbReference>
<keyword evidence="8" id="KW-0539">Nucleus</keyword>
<keyword evidence="4 10" id="KW-0732">Signal</keyword>
<accession>A0A8S3ZA84</accession>
<evidence type="ECO:0000256" key="9">
    <source>
        <dbReference type="SAM" id="Phobius"/>
    </source>
</evidence>
<evidence type="ECO:0000256" key="5">
    <source>
        <dbReference type="ARBA" id="ARBA00022989"/>
    </source>
</evidence>
<feature type="transmembrane region" description="Helical" evidence="9">
    <location>
        <begin position="1817"/>
        <end position="1838"/>
    </location>
</feature>
<dbReference type="InterPro" id="IPR055095">
    <property type="entry name" value="NUP210_Ig_C"/>
</dbReference>
<dbReference type="Pfam" id="PF25354">
    <property type="entry name" value="Ig_NUP210_16th"/>
    <property type="match status" value="1"/>
</dbReference>
<keyword evidence="3 9" id="KW-0812">Transmembrane</keyword>
<evidence type="ECO:0000259" key="11">
    <source>
        <dbReference type="SMART" id="SM00635"/>
    </source>
</evidence>
<keyword evidence="5 9" id="KW-1133">Transmembrane helix</keyword>
<dbReference type="InterPro" id="IPR055097">
    <property type="entry name" value="Ig_NUP210_2nd"/>
</dbReference>
<reference evidence="12" key="1">
    <citation type="submission" date="2021-04" db="EMBL/GenBank/DDBJ databases">
        <authorList>
            <consortium name="Molecular Ecology Group"/>
        </authorList>
    </citation>
    <scope>NUCLEOTIDE SEQUENCE</scope>
</reference>
<evidence type="ECO:0000313" key="13">
    <source>
        <dbReference type="Proteomes" id="UP000678393"/>
    </source>
</evidence>
<dbReference type="InterPro" id="IPR055098">
    <property type="entry name" value="Ig_NUP210_3rd"/>
</dbReference>